<evidence type="ECO:0000256" key="8">
    <source>
        <dbReference type="ARBA" id="ARBA00023004"/>
    </source>
</evidence>
<dbReference type="AlphaFoldDB" id="A0A9D2KIV0"/>
<comment type="caution">
    <text evidence="14">The sequence shown here is derived from an EMBL/GenBank/DDBJ whole genome shotgun (WGS) entry which is preliminary data.</text>
</comment>
<evidence type="ECO:0000259" key="13">
    <source>
        <dbReference type="Pfam" id="PF00330"/>
    </source>
</evidence>
<dbReference type="GO" id="GO:0003861">
    <property type="term" value="F:3-isopropylmalate dehydratase activity"/>
    <property type="evidence" value="ECO:0007669"/>
    <property type="project" value="UniProtKB-UniRule"/>
</dbReference>
<sequence length="486" mass="52131">MSADIQIPDHPRTLAEKLWDDHVVVRGDGGQPDLIYIDLHLIHEVTSPQAFDGLRTENRPLRRVDLTIGTEDHNTPTLAIDKPIADLTSRTQVETLRRNAEEYGVRLHSLGDSEQGIVHVMGPQLGLTMPGVTVVCGDSHTSTHGAFGALAFGIGTSEVEHVMATQTLPLKPFKTMAINVEGELKPGVTAKDIILAVIAKIGTGGGQGYVLEYRGSAIRSLSMEGRMTICNMSIEAGARAGMVAPDETTFEYVKGRPHAPTGADWDDAVAYWKTLPTDEGAAFDAEVFVDANALEPFVTWGTNPGQGVSLSESVPMPDSFDDDEARQTAERACEYMDLVPGTPMKDIAVDAVFMGSCTNSRIEDLRAFASVIKGRKKADGVRVMVVPGSARVRLEAEAEGIDRIVTDFGAEWRFAGCSMCLGMNPDQLAPGERCASTSNRNFEGRQGKGGRTHLVSPLVAAATAVRGTLSSPSDLENTDDRELVGA</sequence>
<feature type="binding site" evidence="12">
    <location>
        <position position="420"/>
    </location>
    <ligand>
        <name>[4Fe-4S] cluster</name>
        <dbReference type="ChEBI" id="CHEBI:49883"/>
    </ligand>
</feature>
<feature type="binding site" evidence="12">
    <location>
        <position position="357"/>
    </location>
    <ligand>
        <name>[4Fe-4S] cluster</name>
        <dbReference type="ChEBI" id="CHEBI:49883"/>
    </ligand>
</feature>
<keyword evidence="5 12" id="KW-0004">4Fe-4S</keyword>
<evidence type="ECO:0000256" key="9">
    <source>
        <dbReference type="ARBA" id="ARBA00023014"/>
    </source>
</evidence>
<keyword evidence="6 12" id="KW-0028">Amino-acid biosynthesis</keyword>
<dbReference type="Proteomes" id="UP000824220">
    <property type="component" value="Unassembled WGS sequence"/>
</dbReference>
<dbReference type="InterPro" id="IPR050067">
    <property type="entry name" value="IPM_dehydratase_rel_enz"/>
</dbReference>
<comment type="subunit">
    <text evidence="12">Heterodimer of LeuC and LeuD.</text>
</comment>
<keyword evidence="9 12" id="KW-0411">Iron-sulfur</keyword>
<reference evidence="14" key="1">
    <citation type="journal article" date="2021" name="PeerJ">
        <title>Extensive microbial diversity within the chicken gut microbiome revealed by metagenomics and culture.</title>
        <authorList>
            <person name="Gilroy R."/>
            <person name="Ravi A."/>
            <person name="Getino M."/>
            <person name="Pursley I."/>
            <person name="Horton D.L."/>
            <person name="Alikhan N.F."/>
            <person name="Baker D."/>
            <person name="Gharbi K."/>
            <person name="Hall N."/>
            <person name="Watson M."/>
            <person name="Adriaenssens E.M."/>
            <person name="Foster-Nyarko E."/>
            <person name="Jarju S."/>
            <person name="Secka A."/>
            <person name="Antonio M."/>
            <person name="Oren A."/>
            <person name="Chaudhuri R.R."/>
            <person name="La Ragione R."/>
            <person name="Hildebrand F."/>
            <person name="Pallen M.J."/>
        </authorList>
    </citation>
    <scope>NUCLEOTIDE SEQUENCE</scope>
    <source>
        <strain evidence="14">ChiHjej8B7-3636</strain>
    </source>
</reference>
<dbReference type="Pfam" id="PF00330">
    <property type="entry name" value="Aconitase"/>
    <property type="match status" value="1"/>
</dbReference>
<keyword evidence="4 12" id="KW-0432">Leucine biosynthesis</keyword>
<dbReference type="NCBIfam" id="TIGR00170">
    <property type="entry name" value="leuC"/>
    <property type="match status" value="1"/>
</dbReference>
<keyword evidence="8 12" id="KW-0408">Iron</keyword>
<dbReference type="CDD" id="cd01583">
    <property type="entry name" value="IPMI"/>
    <property type="match status" value="1"/>
</dbReference>
<comment type="pathway">
    <text evidence="3 12">Amino-acid biosynthesis; L-leucine biosynthesis; L-leucine from 3-methyl-2-oxobutanoate: step 2/4.</text>
</comment>
<dbReference type="GO" id="GO:0009098">
    <property type="term" value="P:L-leucine biosynthetic process"/>
    <property type="evidence" value="ECO:0007669"/>
    <property type="project" value="UniProtKB-UniRule"/>
</dbReference>
<protein>
    <recommendedName>
        <fullName evidence="12">3-isopropylmalate dehydratase large subunit</fullName>
        <ecNumber evidence="12">4.2.1.33</ecNumber>
    </recommendedName>
    <alternativeName>
        <fullName evidence="12">Alpha-IPM isomerase</fullName>
        <shortName evidence="12">IPMI</shortName>
    </alternativeName>
    <alternativeName>
        <fullName evidence="12">Isopropylmalate isomerase</fullName>
    </alternativeName>
</protein>
<evidence type="ECO:0000256" key="7">
    <source>
        <dbReference type="ARBA" id="ARBA00022723"/>
    </source>
</evidence>
<feature type="domain" description="Aconitase/3-isopropylmalate dehydratase large subunit alpha/beta/alpha" evidence="13">
    <location>
        <begin position="16"/>
        <end position="467"/>
    </location>
</feature>
<evidence type="ECO:0000256" key="12">
    <source>
        <dbReference type="HAMAP-Rule" id="MF_01026"/>
    </source>
</evidence>
<comment type="similarity">
    <text evidence="12">Belongs to the aconitase/IPM isomerase family. LeuC type 1 subfamily.</text>
</comment>
<name>A0A9D2KIV0_9MICO</name>
<dbReference type="HAMAP" id="MF_01026">
    <property type="entry name" value="LeuC_type1"/>
    <property type="match status" value="1"/>
</dbReference>
<evidence type="ECO:0000256" key="5">
    <source>
        <dbReference type="ARBA" id="ARBA00022485"/>
    </source>
</evidence>
<keyword evidence="11 12" id="KW-0100">Branched-chain amino acid biosynthesis</keyword>
<dbReference type="EMBL" id="DXAM01000138">
    <property type="protein sequence ID" value="HJA05102.1"/>
    <property type="molecule type" value="Genomic_DNA"/>
</dbReference>
<evidence type="ECO:0000256" key="6">
    <source>
        <dbReference type="ARBA" id="ARBA00022605"/>
    </source>
</evidence>
<evidence type="ECO:0000313" key="15">
    <source>
        <dbReference type="Proteomes" id="UP000824220"/>
    </source>
</evidence>
<comment type="cofactor">
    <cofactor evidence="12">
        <name>[4Fe-4S] cluster</name>
        <dbReference type="ChEBI" id="CHEBI:49883"/>
    </cofactor>
    <text evidence="12">Binds 1 [4Fe-4S] cluster per subunit.</text>
</comment>
<evidence type="ECO:0000256" key="11">
    <source>
        <dbReference type="ARBA" id="ARBA00023304"/>
    </source>
</evidence>
<dbReference type="NCBIfam" id="NF004016">
    <property type="entry name" value="PRK05478.1"/>
    <property type="match status" value="1"/>
</dbReference>
<dbReference type="PANTHER" id="PTHR43822">
    <property type="entry name" value="HOMOACONITASE, MITOCHONDRIAL-RELATED"/>
    <property type="match status" value="1"/>
</dbReference>
<keyword evidence="7 12" id="KW-0479">Metal-binding</keyword>
<evidence type="ECO:0000256" key="4">
    <source>
        <dbReference type="ARBA" id="ARBA00022430"/>
    </source>
</evidence>
<organism evidence="14 15">
    <name type="scientific">Candidatus Microbacterium stercoravium</name>
    <dbReference type="NCBI Taxonomy" id="2838697"/>
    <lineage>
        <taxon>Bacteria</taxon>
        <taxon>Bacillati</taxon>
        <taxon>Actinomycetota</taxon>
        <taxon>Actinomycetes</taxon>
        <taxon>Micrococcales</taxon>
        <taxon>Microbacteriaceae</taxon>
        <taxon>Microbacterium</taxon>
    </lineage>
</organism>
<evidence type="ECO:0000256" key="2">
    <source>
        <dbReference type="ARBA" id="ARBA00002695"/>
    </source>
</evidence>
<evidence type="ECO:0000256" key="3">
    <source>
        <dbReference type="ARBA" id="ARBA00004729"/>
    </source>
</evidence>
<dbReference type="EC" id="4.2.1.33" evidence="12"/>
<dbReference type="PANTHER" id="PTHR43822:SF9">
    <property type="entry name" value="3-ISOPROPYLMALATE DEHYDRATASE"/>
    <property type="match status" value="1"/>
</dbReference>
<accession>A0A9D2KIV0</accession>
<feature type="binding site" evidence="12">
    <location>
        <position position="417"/>
    </location>
    <ligand>
        <name>[4Fe-4S] cluster</name>
        <dbReference type="ChEBI" id="CHEBI:49883"/>
    </ligand>
</feature>
<dbReference type="InterPro" id="IPR001030">
    <property type="entry name" value="Acoase/IPM_deHydtase_lsu_aba"/>
</dbReference>
<dbReference type="PRINTS" id="PR00415">
    <property type="entry name" value="ACONITASE"/>
</dbReference>
<dbReference type="InterPro" id="IPR018136">
    <property type="entry name" value="Aconitase_4Fe-4S_BS"/>
</dbReference>
<dbReference type="NCBIfam" id="NF009116">
    <property type="entry name" value="PRK12466.1"/>
    <property type="match status" value="1"/>
</dbReference>
<dbReference type="PROSITE" id="PS01244">
    <property type="entry name" value="ACONITASE_2"/>
    <property type="match status" value="1"/>
</dbReference>
<dbReference type="InterPro" id="IPR015931">
    <property type="entry name" value="Acnase/IPM_dHydase_lsu_aba_1/3"/>
</dbReference>
<proteinExistence type="inferred from homology"/>
<keyword evidence="10 12" id="KW-0456">Lyase</keyword>
<dbReference type="InterPro" id="IPR036008">
    <property type="entry name" value="Aconitase_4Fe-4S_dom"/>
</dbReference>
<dbReference type="GO" id="GO:0051539">
    <property type="term" value="F:4 iron, 4 sulfur cluster binding"/>
    <property type="evidence" value="ECO:0007669"/>
    <property type="project" value="UniProtKB-KW"/>
</dbReference>
<evidence type="ECO:0000313" key="14">
    <source>
        <dbReference type="EMBL" id="HJA05102.1"/>
    </source>
</evidence>
<comment type="catalytic activity">
    <reaction evidence="1 12">
        <text>(2R,3S)-3-isopropylmalate = (2S)-2-isopropylmalate</text>
        <dbReference type="Rhea" id="RHEA:32287"/>
        <dbReference type="ChEBI" id="CHEBI:1178"/>
        <dbReference type="ChEBI" id="CHEBI:35121"/>
        <dbReference type="EC" id="4.2.1.33"/>
    </reaction>
</comment>
<dbReference type="InterPro" id="IPR033941">
    <property type="entry name" value="IPMI_cat"/>
</dbReference>
<dbReference type="SUPFAM" id="SSF53732">
    <property type="entry name" value="Aconitase iron-sulfur domain"/>
    <property type="match status" value="1"/>
</dbReference>
<dbReference type="GO" id="GO:0046872">
    <property type="term" value="F:metal ion binding"/>
    <property type="evidence" value="ECO:0007669"/>
    <property type="project" value="UniProtKB-KW"/>
</dbReference>
<dbReference type="InterPro" id="IPR004430">
    <property type="entry name" value="3-IsopropMal_deHydase_lsu"/>
</dbReference>
<dbReference type="Gene3D" id="3.30.499.10">
    <property type="entry name" value="Aconitase, domain 3"/>
    <property type="match status" value="2"/>
</dbReference>
<reference evidence="14" key="2">
    <citation type="submission" date="2021-04" db="EMBL/GenBank/DDBJ databases">
        <authorList>
            <person name="Gilroy R."/>
        </authorList>
    </citation>
    <scope>NUCLEOTIDE SEQUENCE</scope>
    <source>
        <strain evidence="14">ChiHjej8B7-3636</strain>
    </source>
</reference>
<evidence type="ECO:0000256" key="1">
    <source>
        <dbReference type="ARBA" id="ARBA00000491"/>
    </source>
</evidence>
<gene>
    <name evidence="12 14" type="primary">leuC</name>
    <name evidence="14" type="ORF">H9800_09635</name>
</gene>
<evidence type="ECO:0000256" key="10">
    <source>
        <dbReference type="ARBA" id="ARBA00023239"/>
    </source>
</evidence>
<comment type="function">
    <text evidence="2 12">Catalyzes the isomerization between 2-isopropylmalate and 3-isopropylmalate, via the formation of 2-isopropylmaleate.</text>
</comment>
<dbReference type="FunFam" id="3.30.499.10:FF:000007">
    <property type="entry name" value="3-isopropylmalate dehydratase large subunit"/>
    <property type="match status" value="1"/>
</dbReference>